<dbReference type="InterPro" id="IPR011047">
    <property type="entry name" value="Quinoprotein_ADH-like_sf"/>
</dbReference>
<dbReference type="NCBIfam" id="TIGR04534">
    <property type="entry name" value="ELWxxDGT_rpt"/>
    <property type="match status" value="1"/>
</dbReference>
<keyword evidence="4" id="KW-0969">Cilium</keyword>
<evidence type="ECO:0000256" key="6">
    <source>
        <dbReference type="SAM" id="SignalP"/>
    </source>
</evidence>
<feature type="domain" description="HYDIN/VesB/CFA65-like Ig-like" evidence="7">
    <location>
        <begin position="590"/>
        <end position="668"/>
    </location>
</feature>
<dbReference type="GO" id="GO:0005737">
    <property type="term" value="C:cytoplasm"/>
    <property type="evidence" value="ECO:0007669"/>
    <property type="project" value="UniProtKB-SubCell"/>
</dbReference>
<evidence type="ECO:0000256" key="1">
    <source>
        <dbReference type="ARBA" id="ARBA00004138"/>
    </source>
</evidence>
<evidence type="ECO:0000256" key="2">
    <source>
        <dbReference type="ARBA" id="ARBA00004496"/>
    </source>
</evidence>
<feature type="signal peptide" evidence="6">
    <location>
        <begin position="1"/>
        <end position="19"/>
    </location>
</feature>
<dbReference type="NCBIfam" id="TIGR04183">
    <property type="entry name" value="Por_Secre_tail"/>
    <property type="match status" value="1"/>
</dbReference>
<keyword evidence="6" id="KW-0732">Signal</keyword>
<gene>
    <name evidence="8" type="ORF">H9S92_11610</name>
</gene>
<dbReference type="RefSeq" id="WP_187466885.1">
    <property type="nucleotide sequence ID" value="NZ_JACSIT010000104.1"/>
</dbReference>
<reference evidence="8" key="1">
    <citation type="submission" date="2020-08" db="EMBL/GenBank/DDBJ databases">
        <title>Lewinella bacteria from marine environments.</title>
        <authorList>
            <person name="Zhong Y."/>
        </authorList>
    </citation>
    <scope>NUCLEOTIDE SEQUENCE</scope>
    <source>
        <strain evidence="8">KCTC 42187</strain>
    </source>
</reference>
<proteinExistence type="predicted"/>
<dbReference type="InterPro" id="IPR026444">
    <property type="entry name" value="Secre_tail"/>
</dbReference>
<dbReference type="SUPFAM" id="SSF50998">
    <property type="entry name" value="Quinoprotein alcohol dehydrogenase-like"/>
    <property type="match status" value="1"/>
</dbReference>
<evidence type="ECO:0000313" key="9">
    <source>
        <dbReference type="Proteomes" id="UP000650081"/>
    </source>
</evidence>
<comment type="caution">
    <text evidence="8">The sequence shown here is derived from an EMBL/GenBank/DDBJ whole genome shotgun (WGS) entry which is preliminary data.</text>
</comment>
<organism evidence="8 9">
    <name type="scientific">Neolewinella lacunae</name>
    <dbReference type="NCBI Taxonomy" id="1517758"/>
    <lineage>
        <taxon>Bacteria</taxon>
        <taxon>Pseudomonadati</taxon>
        <taxon>Bacteroidota</taxon>
        <taxon>Saprospiria</taxon>
        <taxon>Saprospirales</taxon>
        <taxon>Lewinellaceae</taxon>
        <taxon>Neolewinella</taxon>
    </lineage>
</organism>
<dbReference type="InterPro" id="IPR013783">
    <property type="entry name" value="Ig-like_fold"/>
</dbReference>
<name>A0A923PIQ8_9BACT</name>
<evidence type="ECO:0000256" key="3">
    <source>
        <dbReference type="ARBA" id="ARBA00022490"/>
    </source>
</evidence>
<evidence type="ECO:0000313" key="8">
    <source>
        <dbReference type="EMBL" id="MBC6994815.1"/>
    </source>
</evidence>
<dbReference type="Gene3D" id="2.60.40.10">
    <property type="entry name" value="Immunoglobulins"/>
    <property type="match status" value="1"/>
</dbReference>
<dbReference type="Pfam" id="PF22544">
    <property type="entry name" value="HYDIN_VesB_CFA65-like_Ig"/>
    <property type="match status" value="1"/>
</dbReference>
<dbReference type="Proteomes" id="UP000650081">
    <property type="component" value="Unassembled WGS sequence"/>
</dbReference>
<protein>
    <submittedName>
        <fullName evidence="8">Choice-of-anchor D domain-containing protein</fullName>
    </submittedName>
</protein>
<keyword evidence="5" id="KW-0966">Cell projection</keyword>
<dbReference type="NCBIfam" id="NF012200">
    <property type="entry name" value="choice_anch_D"/>
    <property type="match status" value="2"/>
</dbReference>
<evidence type="ECO:0000256" key="4">
    <source>
        <dbReference type="ARBA" id="ARBA00023069"/>
    </source>
</evidence>
<evidence type="ECO:0000259" key="7">
    <source>
        <dbReference type="Pfam" id="PF22544"/>
    </source>
</evidence>
<sequence>MKQLFTLFSLFLASASLWAQPVLVKDINPGTENASPTRFFPYGDRLLFRANDGQTGVELWITDGTEAGTNLIQDINLGDTVSQGNANPDNFIIYNDRVYFKARSASFGDELFVTDGESAGLIKDIQEGSGNANPFDMVLLNDRFYFTANDGVNSSELWSSDGTTEGTNLVVDIRPGNAGNPINKTIFGNQIVFTGNDGANGSEVWITDGTAEGTRMIKDIRPGSANSLPSQFFVFNDEVYFRANDGSNGTELWKSDGTEEGTVLVKDIRPGSGNSSPGDFFVAGGKLCFVADDGVAGSEIWTTDGTEAGTTLLTDLNPNGSSDPSDFLVLLDGQFVLFAADNGASGKELFSLLIDGEDFDVELSADLEPGAGSSNPRDFVFTGAAVYFSAETTEAGRELYEFEVIGESPERVSDIFPGEGSSNINSLTRVGRDLYFAATDTVVGTELYTFPAKTAEMVFRLEGNTIQPGDTIDLGTVLVGVDELIDTILVLSNVGTGAALVFDDNVGELSSPFAGNFIGLIFGIIPADDNAALVLDFAPTTAGSFLDSFYLDIPVLEGEFRSVFYVKGVGELPVPDATFSIAGNAVVSGTMLDFGELSLRQDSTVDVTITNNGQIALALDTITLSATDHFSLGVSEQPAAIAVGESFTFTVTYAPAEVGAHTGTVTIVNAASEAPGFIINLAGAATPSSINEFGIQASRAFPNPADQFFWVELAESLPRASYRLLDIQGRVVQQGQWPAGADRHRFDLSGVVRGQYYLEVLAGEKRLVVELVKR</sequence>
<comment type="subcellular location">
    <subcellularLocation>
        <location evidence="1">Cell projection</location>
        <location evidence="1">Cilium</location>
    </subcellularLocation>
    <subcellularLocation>
        <location evidence="2">Cytoplasm</location>
    </subcellularLocation>
</comment>
<keyword evidence="3" id="KW-0963">Cytoplasm</keyword>
<dbReference type="InterPro" id="IPR053879">
    <property type="entry name" value="HYDIN_VesB_CFA65-like_Ig"/>
</dbReference>
<keyword evidence="9" id="KW-1185">Reference proteome</keyword>
<dbReference type="AlphaFoldDB" id="A0A923PIQ8"/>
<accession>A0A923PIQ8</accession>
<dbReference type="InterPro" id="IPR030916">
    <property type="entry name" value="ELWxxDGT_rpt"/>
</dbReference>
<evidence type="ECO:0000256" key="5">
    <source>
        <dbReference type="ARBA" id="ARBA00023273"/>
    </source>
</evidence>
<feature type="chain" id="PRO_5037082038" evidence="6">
    <location>
        <begin position="20"/>
        <end position="774"/>
    </location>
</feature>
<dbReference type="EMBL" id="JACSIT010000104">
    <property type="protein sequence ID" value="MBC6994815.1"/>
    <property type="molecule type" value="Genomic_DNA"/>
</dbReference>